<feature type="transmembrane region" description="Helical" evidence="6">
    <location>
        <begin position="474"/>
        <end position="492"/>
    </location>
</feature>
<dbReference type="STRING" id="1314751.GCA_001591425_03738"/>
<dbReference type="SUPFAM" id="SSF161070">
    <property type="entry name" value="SNF-like"/>
    <property type="match status" value="1"/>
</dbReference>
<feature type="transmembrane region" description="Helical" evidence="6">
    <location>
        <begin position="384"/>
        <end position="406"/>
    </location>
</feature>
<dbReference type="CDD" id="cd10334">
    <property type="entry name" value="SLC6sbd_u1"/>
    <property type="match status" value="1"/>
</dbReference>
<keyword evidence="8" id="KW-1185">Reference proteome</keyword>
<evidence type="ECO:0000256" key="2">
    <source>
        <dbReference type="ARBA" id="ARBA00022448"/>
    </source>
</evidence>
<keyword evidence="4 6" id="KW-1133">Transmembrane helix</keyword>
<dbReference type="Proteomes" id="UP000215224">
    <property type="component" value="Chromosome"/>
</dbReference>
<dbReference type="PANTHER" id="PTHR42948:SF1">
    <property type="entry name" value="TRANSPORTER"/>
    <property type="match status" value="1"/>
</dbReference>
<reference evidence="7 8" key="1">
    <citation type="submission" date="2016-12" db="EMBL/GenBank/DDBJ databases">
        <title>The whole genome sequencing and assembly of Bacillus cohnii DSM 6307T strain.</title>
        <authorList>
            <person name="Lee Y.-J."/>
            <person name="Yi H."/>
            <person name="Bahn Y.-S."/>
            <person name="Kim J.F."/>
            <person name="Lee D.-W."/>
        </authorList>
    </citation>
    <scope>NUCLEOTIDE SEQUENCE [LARGE SCALE GENOMIC DNA]</scope>
    <source>
        <strain evidence="7 8">DSM 6307</strain>
    </source>
</reference>
<evidence type="ECO:0000256" key="1">
    <source>
        <dbReference type="ARBA" id="ARBA00004141"/>
    </source>
</evidence>
<feature type="transmembrane region" description="Helical" evidence="6">
    <location>
        <begin position="144"/>
        <end position="165"/>
    </location>
</feature>
<keyword evidence="3 6" id="KW-0812">Transmembrane</keyword>
<dbReference type="InterPro" id="IPR037272">
    <property type="entry name" value="SNS_sf"/>
</dbReference>
<gene>
    <name evidence="7" type="ORF">BC6307_18720</name>
</gene>
<evidence type="ECO:0000313" key="8">
    <source>
        <dbReference type="Proteomes" id="UP000215224"/>
    </source>
</evidence>
<proteinExistence type="predicted"/>
<evidence type="ECO:0000256" key="6">
    <source>
        <dbReference type="SAM" id="Phobius"/>
    </source>
</evidence>
<dbReference type="PANTHER" id="PTHR42948">
    <property type="entry name" value="TRANSPORTER"/>
    <property type="match status" value="1"/>
</dbReference>
<feature type="transmembrane region" description="Helical" evidence="6">
    <location>
        <begin position="427"/>
        <end position="449"/>
    </location>
</feature>
<evidence type="ECO:0000256" key="5">
    <source>
        <dbReference type="ARBA" id="ARBA00023136"/>
    </source>
</evidence>
<protein>
    <submittedName>
        <fullName evidence="7">Sodium-dependent transporter</fullName>
    </submittedName>
</protein>
<feature type="transmembrane region" description="Helical" evidence="6">
    <location>
        <begin position="319"/>
        <end position="343"/>
    </location>
</feature>
<dbReference type="KEGG" id="bcoh:BC6307_18720"/>
<feature type="transmembrane region" description="Helical" evidence="6">
    <location>
        <begin position="219"/>
        <end position="241"/>
    </location>
</feature>
<evidence type="ECO:0000256" key="3">
    <source>
        <dbReference type="ARBA" id="ARBA00022692"/>
    </source>
</evidence>
<sequence length="511" mass="55323">MENRPQWGTRAGFILAAAGSAIGLGNIWRFPAVAYENGGGAFFLPYLFALLTAGIPLLILEFTMGHKYRGSAPLSFARMNKKTEWIGWWQVGISFIISIYYGAIIAWAMSYSVFSFNLNWGNDTAGFLFGDYLNITDPGKFDGFVPGVLLPLILVWVIALGVLYRGVKRGIELANKIFIPALLVLFLIIVVRALTLEGAVDGLNAFFKPDWSAISSGKVWVAAYGQIFFSLSIAFAIMITYSSYLPKKSDITNNAFITGFANSSFELLAGIGVFSILGFMAMQQGEAVSDVVSAGVGLAFVVFPAVINELPALNGLFGFLFFGSLVLAGLSSLISIIETYIAGLQDKFKISRSKAVIFGGGFAAIVSLMFATRGGLWFLDVMDYFINSFGVALAGLVQVIVVVWFAKELKSLQAHANSVSDIKLTGLLGGWWKISLAFITPAVLGYMMIDNIRTNISEVYGAGDGISRAFTVQYGWAVAIGVIVLGFLLTLVKWKKDTVEVPQSSSKEVSK</sequence>
<keyword evidence="2" id="KW-0813">Transport</keyword>
<feature type="transmembrane region" description="Helical" evidence="6">
    <location>
        <begin position="43"/>
        <end position="64"/>
    </location>
</feature>
<dbReference type="PRINTS" id="PR00176">
    <property type="entry name" value="NANEUSMPORT"/>
</dbReference>
<name>A0A223KUW7_9BACI</name>
<feature type="transmembrane region" description="Helical" evidence="6">
    <location>
        <begin position="12"/>
        <end position="31"/>
    </location>
</feature>
<comment type="subcellular location">
    <subcellularLocation>
        <location evidence="1">Membrane</location>
        <topology evidence="1">Multi-pass membrane protein</topology>
    </subcellularLocation>
</comment>
<dbReference type="RefSeq" id="WP_066419595.1">
    <property type="nucleotide sequence ID" value="NZ_CP018866.1"/>
</dbReference>
<evidence type="ECO:0000256" key="4">
    <source>
        <dbReference type="ARBA" id="ARBA00022989"/>
    </source>
</evidence>
<dbReference type="PROSITE" id="PS50267">
    <property type="entry name" value="NA_NEUROTRAN_SYMP_3"/>
    <property type="match status" value="1"/>
</dbReference>
<organism evidence="7 8">
    <name type="scientific">Sutcliffiella cohnii</name>
    <dbReference type="NCBI Taxonomy" id="33932"/>
    <lineage>
        <taxon>Bacteria</taxon>
        <taxon>Bacillati</taxon>
        <taxon>Bacillota</taxon>
        <taxon>Bacilli</taxon>
        <taxon>Bacillales</taxon>
        <taxon>Bacillaceae</taxon>
        <taxon>Sutcliffiella</taxon>
    </lineage>
</organism>
<dbReference type="EMBL" id="CP018866">
    <property type="protein sequence ID" value="AST93147.1"/>
    <property type="molecule type" value="Genomic_DNA"/>
</dbReference>
<dbReference type="GO" id="GO:0016020">
    <property type="term" value="C:membrane"/>
    <property type="evidence" value="ECO:0007669"/>
    <property type="project" value="UniProtKB-SubCell"/>
</dbReference>
<dbReference type="Pfam" id="PF00209">
    <property type="entry name" value="SNF"/>
    <property type="match status" value="2"/>
</dbReference>
<evidence type="ECO:0000313" key="7">
    <source>
        <dbReference type="EMBL" id="AST93147.1"/>
    </source>
</evidence>
<feature type="transmembrane region" description="Helical" evidence="6">
    <location>
        <begin position="85"/>
        <end position="109"/>
    </location>
</feature>
<accession>A0A223KUW7</accession>
<feature type="transmembrane region" description="Helical" evidence="6">
    <location>
        <begin position="355"/>
        <end position="378"/>
    </location>
</feature>
<keyword evidence="5 6" id="KW-0472">Membrane</keyword>
<dbReference type="NCBIfam" id="NF037979">
    <property type="entry name" value="Na_transp"/>
    <property type="match status" value="1"/>
</dbReference>
<dbReference type="InterPro" id="IPR000175">
    <property type="entry name" value="Na/ntran_symport"/>
</dbReference>
<dbReference type="AlphaFoldDB" id="A0A223KUW7"/>
<feature type="transmembrane region" description="Helical" evidence="6">
    <location>
        <begin position="177"/>
        <end position="199"/>
    </location>
</feature>